<dbReference type="InterPro" id="IPR022210">
    <property type="entry name" value="TF_GCR1-like"/>
</dbReference>
<feature type="domain" description="Ndc10" evidence="3">
    <location>
        <begin position="327"/>
        <end position="578"/>
    </location>
</feature>
<feature type="compositionally biased region" description="Polar residues" evidence="1">
    <location>
        <begin position="36"/>
        <end position="51"/>
    </location>
</feature>
<dbReference type="OrthoDB" id="3264175at2759"/>
<dbReference type="PANTHER" id="PTHR37784:SF2">
    <property type="entry name" value="HIGH-OSMOLARITY-INDUCED TRANSCRIPTION PROTEIN 1"/>
    <property type="match status" value="1"/>
</dbReference>
<comment type="caution">
    <text evidence="4">The sequence shown here is derived from an EMBL/GenBank/DDBJ whole genome shotgun (WGS) entry which is preliminary data.</text>
</comment>
<sequence>MDRTPPRPRNFVNHGSPTSSLGHKRQRLDSTRPLETPSSKSSSATFPTLPNSPYRFDSHGTVVENTTGVFSTPSLEGIFSPVPSDEAAMLALDLDAHKITKDVRAKERDDKSTKETYARHMRHYETFWQTTSYAKGDPPRGIAPIPALPVTVAKAVIFLQYESTRPQKKRKRKGAHCDDEEEEASSVGLSGIKQVISALEDWRRHNHNQLPYKNIPEAQIGLRTDPRITAFESAAAHQAPERVKMAQALKAKGSSADTYTFQELIKCSVSCLTDSRGPSGIFVDVRDRAMLLTSTSVASRGDSSRSLLWSDQFLFNVPILAKGLDATIPALTLIADNAKHNQNGRIEEYGAFRHRHVEVCPVGAIAALFFTWFHVLNCPVPDFKPDFTDANHAKQADKPMTYDSKYYFLSLDWDHRDRLNAIYAKNDISISKVTHAGRGYAVKVSREHGASVAGAKALGGWSESGSFRPCYDRALPVDAMLGAAMFDAQRPETHFLPQESLLPPKQLLAAIFPWVEHEQLQLQLREKENRFAKDIALMHFLRLMVYFRTVLIQDFAILFTKHPACPIFKFPPFNSPCFREFAAQSLARITAVEQQSKLALANLPRHVAETFRGAVSNLSLDQKRERDQTREVMQSMEQKIGLLSSLLQQNKHGRNSRSQGELVLPPSLTPSSAVPPPSIDRAAIYPSASSHRAELAVTSFSPPSPSSPSPSRNYLADLSSNVLANSILDSPSDFCPHPLRPAKVMDPSPISLVTITSPIIVGGIEVTSVQQTAWAELAAKFDETRLRLHQWEWRTSGKGANSYIPYYTFQPASKVTDLWTEWASGLNGFLAVRDLEEHWGALWRRDENFLKTEFGRRKKVIQLVQELTKKPNWNTALAL</sequence>
<reference evidence="4" key="1">
    <citation type="submission" date="2020-05" db="EMBL/GenBank/DDBJ databases">
        <title>Mycena genomes resolve the evolution of fungal bioluminescence.</title>
        <authorList>
            <person name="Tsai I.J."/>
        </authorList>
    </citation>
    <scope>NUCLEOTIDE SEQUENCE</scope>
    <source>
        <strain evidence="4">CCC161011</strain>
    </source>
</reference>
<proteinExistence type="predicted"/>
<dbReference type="GO" id="GO:0060963">
    <property type="term" value="P:positive regulation of ribosomal protein gene transcription by RNA polymerase II"/>
    <property type="evidence" value="ECO:0007669"/>
    <property type="project" value="TreeGrafter"/>
</dbReference>
<dbReference type="AlphaFoldDB" id="A0A8H6YA23"/>
<protein>
    <recommendedName>
        <fullName evidence="6">Ndc10 domain-containing protein</fullName>
    </recommendedName>
</protein>
<dbReference type="GO" id="GO:0000978">
    <property type="term" value="F:RNA polymerase II cis-regulatory region sequence-specific DNA binding"/>
    <property type="evidence" value="ECO:0007669"/>
    <property type="project" value="TreeGrafter"/>
</dbReference>
<feature type="region of interest" description="Disordered" evidence="1">
    <location>
        <begin position="1"/>
        <end position="54"/>
    </location>
</feature>
<dbReference type="EMBL" id="JACAZI010000008">
    <property type="protein sequence ID" value="KAF7354305.1"/>
    <property type="molecule type" value="Genomic_DNA"/>
</dbReference>
<dbReference type="Gene3D" id="1.10.443.20">
    <property type="entry name" value="Centromere DNA-binding protein complex CBF3 subunit, domain 2"/>
    <property type="match status" value="1"/>
</dbReference>
<dbReference type="InterPro" id="IPR031872">
    <property type="entry name" value="NDC10_II"/>
</dbReference>
<evidence type="ECO:0000259" key="3">
    <source>
        <dbReference type="Pfam" id="PF16787"/>
    </source>
</evidence>
<evidence type="ECO:0000313" key="5">
    <source>
        <dbReference type="Proteomes" id="UP000620124"/>
    </source>
</evidence>
<evidence type="ECO:0000256" key="1">
    <source>
        <dbReference type="SAM" id="MobiDB-lite"/>
    </source>
</evidence>
<dbReference type="PANTHER" id="PTHR37784">
    <property type="entry name" value="PROTEIN MSN1"/>
    <property type="match status" value="1"/>
</dbReference>
<dbReference type="InterPro" id="IPR038279">
    <property type="entry name" value="Ndc10_dom2_sf"/>
</dbReference>
<dbReference type="GO" id="GO:0000981">
    <property type="term" value="F:DNA-binding transcription factor activity, RNA polymerase II-specific"/>
    <property type="evidence" value="ECO:0007669"/>
    <property type="project" value="TreeGrafter"/>
</dbReference>
<evidence type="ECO:0000259" key="2">
    <source>
        <dbReference type="Pfam" id="PF12550"/>
    </source>
</evidence>
<dbReference type="InterPro" id="IPR052146">
    <property type="entry name" value="HOT1"/>
</dbReference>
<feature type="domain" description="Transcription activator GCR1-like" evidence="2">
    <location>
        <begin position="813"/>
        <end position="875"/>
    </location>
</feature>
<accession>A0A8H6YA23</accession>
<evidence type="ECO:0000313" key="4">
    <source>
        <dbReference type="EMBL" id="KAF7354305.1"/>
    </source>
</evidence>
<feature type="region of interest" description="Disordered" evidence="1">
    <location>
        <begin position="649"/>
        <end position="678"/>
    </location>
</feature>
<dbReference type="Pfam" id="PF16787">
    <property type="entry name" value="NDC10_II"/>
    <property type="match status" value="1"/>
</dbReference>
<organism evidence="4 5">
    <name type="scientific">Mycena venus</name>
    <dbReference type="NCBI Taxonomy" id="2733690"/>
    <lineage>
        <taxon>Eukaryota</taxon>
        <taxon>Fungi</taxon>
        <taxon>Dikarya</taxon>
        <taxon>Basidiomycota</taxon>
        <taxon>Agaricomycotina</taxon>
        <taxon>Agaricomycetes</taxon>
        <taxon>Agaricomycetidae</taxon>
        <taxon>Agaricales</taxon>
        <taxon>Marasmiineae</taxon>
        <taxon>Mycenaceae</taxon>
        <taxon>Mycena</taxon>
    </lineage>
</organism>
<gene>
    <name evidence="4" type="ORF">MVEN_01118900</name>
</gene>
<keyword evidence="5" id="KW-1185">Reference proteome</keyword>
<dbReference type="Pfam" id="PF12550">
    <property type="entry name" value="GCR1_C"/>
    <property type="match status" value="1"/>
</dbReference>
<evidence type="ECO:0008006" key="6">
    <source>
        <dbReference type="Google" id="ProtNLM"/>
    </source>
</evidence>
<name>A0A8H6YA23_9AGAR</name>
<dbReference type="Proteomes" id="UP000620124">
    <property type="component" value="Unassembled WGS sequence"/>
</dbReference>